<evidence type="ECO:0008006" key="3">
    <source>
        <dbReference type="Google" id="ProtNLM"/>
    </source>
</evidence>
<dbReference type="RefSeq" id="WP_189474037.1">
    <property type="nucleotide sequence ID" value="NZ_BMYM01000001.1"/>
</dbReference>
<accession>A0A918XCL2</accession>
<dbReference type="Proteomes" id="UP000644693">
    <property type="component" value="Unassembled WGS sequence"/>
</dbReference>
<proteinExistence type="predicted"/>
<dbReference type="InterPro" id="IPR015946">
    <property type="entry name" value="KH_dom-like_a/b"/>
</dbReference>
<evidence type="ECO:0000313" key="1">
    <source>
        <dbReference type="EMBL" id="GHD24971.1"/>
    </source>
</evidence>
<sequence length="144" mass="15596">MQDFPHHYVVKASALPGEPVAIEAENLPEIISAPPTQFGGPGDKWSPEDLMMGAVADCFILTFQAIANASKFEWETLSCNVEGTLDRIDRVTRFTAVTVTATLTLDTRADQGKADRLLHKAEESCLVTNSMSAETQLVTNIVAS</sequence>
<dbReference type="InterPro" id="IPR003718">
    <property type="entry name" value="OsmC/Ohr_fam"/>
</dbReference>
<dbReference type="Pfam" id="PF02566">
    <property type="entry name" value="OsmC"/>
    <property type="match status" value="1"/>
</dbReference>
<evidence type="ECO:0000313" key="2">
    <source>
        <dbReference type="Proteomes" id="UP000644693"/>
    </source>
</evidence>
<comment type="caution">
    <text evidence="1">The sequence shown here is derived from an EMBL/GenBank/DDBJ whole genome shotgun (WGS) entry which is preliminary data.</text>
</comment>
<dbReference type="PANTHER" id="PTHR42830:SF2">
    <property type="entry name" value="OSMC_OHR FAMILY PROTEIN"/>
    <property type="match status" value="1"/>
</dbReference>
<protein>
    <recommendedName>
        <fullName evidence="3">Osmotically inducible protein OsmC</fullName>
    </recommendedName>
</protein>
<reference evidence="1" key="1">
    <citation type="journal article" date="2014" name="Int. J. Syst. Evol. Microbiol.">
        <title>Complete genome sequence of Corynebacterium casei LMG S-19264T (=DSM 44701T), isolated from a smear-ripened cheese.</title>
        <authorList>
            <consortium name="US DOE Joint Genome Institute (JGI-PGF)"/>
            <person name="Walter F."/>
            <person name="Albersmeier A."/>
            <person name="Kalinowski J."/>
            <person name="Ruckert C."/>
        </authorList>
    </citation>
    <scope>NUCLEOTIDE SEQUENCE</scope>
    <source>
        <strain evidence="1">KCTC 23430</strain>
    </source>
</reference>
<dbReference type="EMBL" id="BMYM01000001">
    <property type="protein sequence ID" value="GHD24971.1"/>
    <property type="molecule type" value="Genomic_DNA"/>
</dbReference>
<keyword evidence="2" id="KW-1185">Reference proteome</keyword>
<dbReference type="PANTHER" id="PTHR42830">
    <property type="entry name" value="OSMOTICALLY INDUCIBLE FAMILY PROTEIN"/>
    <property type="match status" value="1"/>
</dbReference>
<dbReference type="SUPFAM" id="SSF82784">
    <property type="entry name" value="OsmC-like"/>
    <property type="match status" value="1"/>
</dbReference>
<dbReference type="InterPro" id="IPR036102">
    <property type="entry name" value="OsmC/Ohrsf"/>
</dbReference>
<dbReference type="AlphaFoldDB" id="A0A918XCL2"/>
<name>A0A918XCL2_9GAMM</name>
<dbReference type="Gene3D" id="3.30.300.20">
    <property type="match status" value="1"/>
</dbReference>
<organism evidence="1 2">
    <name type="scientific">Parahalioglobus pacificus</name>
    <dbReference type="NCBI Taxonomy" id="930806"/>
    <lineage>
        <taxon>Bacteria</taxon>
        <taxon>Pseudomonadati</taxon>
        <taxon>Pseudomonadota</taxon>
        <taxon>Gammaproteobacteria</taxon>
        <taxon>Cellvibrionales</taxon>
        <taxon>Halieaceae</taxon>
        <taxon>Parahalioglobus</taxon>
    </lineage>
</organism>
<reference evidence="1" key="2">
    <citation type="submission" date="2020-09" db="EMBL/GenBank/DDBJ databases">
        <authorList>
            <person name="Sun Q."/>
            <person name="Kim S."/>
        </authorList>
    </citation>
    <scope>NUCLEOTIDE SEQUENCE</scope>
    <source>
        <strain evidence="1">KCTC 23430</strain>
    </source>
</reference>
<gene>
    <name evidence="1" type="ORF">GCM10007053_00200</name>
</gene>
<dbReference type="InterPro" id="IPR052707">
    <property type="entry name" value="OsmC_Ohr_Peroxiredoxin"/>
</dbReference>